<dbReference type="InterPro" id="IPR003439">
    <property type="entry name" value="ABC_transporter-like_ATP-bd"/>
</dbReference>
<feature type="domain" description="ABC transporter" evidence="6">
    <location>
        <begin position="76"/>
        <end position="307"/>
    </location>
</feature>
<dbReference type="PROSITE" id="PS00211">
    <property type="entry name" value="ABC_TRANSPORTER_1"/>
    <property type="match status" value="1"/>
</dbReference>
<dbReference type="PANTHER" id="PTHR42788">
    <property type="entry name" value="TAURINE IMPORT ATP-BINDING PROTEIN-RELATED"/>
    <property type="match status" value="1"/>
</dbReference>
<dbReference type="SMART" id="SM00382">
    <property type="entry name" value="AAA"/>
    <property type="match status" value="1"/>
</dbReference>
<keyword evidence="8" id="KW-1185">Reference proteome</keyword>
<protein>
    <submittedName>
        <fullName evidence="7">ABC transporter ATP-binding protein</fullName>
    </submittedName>
</protein>
<name>A0A940N117_9PROT</name>
<proteinExistence type="inferred from homology"/>
<dbReference type="Gene3D" id="3.40.50.300">
    <property type="entry name" value="P-loop containing nucleotide triphosphate hydrolases"/>
    <property type="match status" value="1"/>
</dbReference>
<evidence type="ECO:0000259" key="6">
    <source>
        <dbReference type="PROSITE" id="PS50893"/>
    </source>
</evidence>
<gene>
    <name evidence="7" type="ORF">J5Y10_17455</name>
</gene>
<dbReference type="InterPro" id="IPR027417">
    <property type="entry name" value="P-loop_NTPase"/>
</dbReference>
<feature type="compositionally biased region" description="Pro residues" evidence="5">
    <location>
        <begin position="17"/>
        <end position="31"/>
    </location>
</feature>
<keyword evidence="3" id="KW-0547">Nucleotide-binding</keyword>
<dbReference type="InterPro" id="IPR017871">
    <property type="entry name" value="ABC_transporter-like_CS"/>
</dbReference>
<evidence type="ECO:0000256" key="3">
    <source>
        <dbReference type="ARBA" id="ARBA00022741"/>
    </source>
</evidence>
<keyword evidence="2" id="KW-0813">Transport</keyword>
<feature type="region of interest" description="Disordered" evidence="5">
    <location>
        <begin position="1"/>
        <end position="50"/>
    </location>
</feature>
<evidence type="ECO:0000256" key="5">
    <source>
        <dbReference type="SAM" id="MobiDB-lite"/>
    </source>
</evidence>
<dbReference type="SUPFAM" id="SSF52540">
    <property type="entry name" value="P-loop containing nucleoside triphosphate hydrolases"/>
    <property type="match status" value="1"/>
</dbReference>
<reference evidence="7" key="1">
    <citation type="submission" date="2021-03" db="EMBL/GenBank/DDBJ databases">
        <authorList>
            <person name="So Y."/>
        </authorList>
    </citation>
    <scope>NUCLEOTIDE SEQUENCE</scope>
    <source>
        <strain evidence="7">SG15</strain>
    </source>
</reference>
<comment type="caution">
    <text evidence="7">The sequence shown here is derived from an EMBL/GenBank/DDBJ whole genome shotgun (WGS) entry which is preliminary data.</text>
</comment>
<evidence type="ECO:0000313" key="8">
    <source>
        <dbReference type="Proteomes" id="UP000677537"/>
    </source>
</evidence>
<accession>A0A940N117</accession>
<dbReference type="AlphaFoldDB" id="A0A940N117"/>
<dbReference type="EMBL" id="JAGIZA010000011">
    <property type="protein sequence ID" value="MBP0494574.1"/>
    <property type="molecule type" value="Genomic_DNA"/>
</dbReference>
<dbReference type="InterPro" id="IPR050166">
    <property type="entry name" value="ABC_transporter_ATP-bind"/>
</dbReference>
<dbReference type="InterPro" id="IPR003593">
    <property type="entry name" value="AAA+_ATPase"/>
</dbReference>
<sequence length="326" mass="35100">MLPILFHSRPGREANPAPQPLPLPGRPPHPTLTPCRASQKRGAGSAGVQEDGTIAASDHTAPARNHGTAPGTLPVVSLRGVTKRYGNGTLAVRGLDLDIAAGGFVSLLGPSGCGKSTVLRMVAGLSPVTAGTIDWPRATHDARGTPRPKLGFVFQEPTLMPWQTAIDNVALPLRLEGVAKAERHRRARKMLALVGLSDFAESYPRELSGGMKMRVSIARALVTEPEMLLLDEPFAALDEITRFRLNNDLLRLWEARRFTAVFVTHSVFESVYLSERVIVMAAGPGRLHSDLSIEAPVQRDEAFRTSPDYAALCRTVSGALERAMAA</sequence>
<dbReference type="GO" id="GO:0005524">
    <property type="term" value="F:ATP binding"/>
    <property type="evidence" value="ECO:0007669"/>
    <property type="project" value="UniProtKB-KW"/>
</dbReference>
<dbReference type="Pfam" id="PF00005">
    <property type="entry name" value="ABC_tran"/>
    <property type="match status" value="1"/>
</dbReference>
<evidence type="ECO:0000256" key="4">
    <source>
        <dbReference type="ARBA" id="ARBA00022840"/>
    </source>
</evidence>
<dbReference type="PROSITE" id="PS50893">
    <property type="entry name" value="ABC_TRANSPORTER_2"/>
    <property type="match status" value="1"/>
</dbReference>
<keyword evidence="4 7" id="KW-0067">ATP-binding</keyword>
<evidence type="ECO:0000256" key="1">
    <source>
        <dbReference type="ARBA" id="ARBA00005417"/>
    </source>
</evidence>
<dbReference type="Proteomes" id="UP000677537">
    <property type="component" value="Unassembled WGS sequence"/>
</dbReference>
<dbReference type="CDD" id="cd03293">
    <property type="entry name" value="ABC_NrtD_SsuB_transporters"/>
    <property type="match status" value="1"/>
</dbReference>
<evidence type="ECO:0000256" key="2">
    <source>
        <dbReference type="ARBA" id="ARBA00022448"/>
    </source>
</evidence>
<dbReference type="PANTHER" id="PTHR42788:SF19">
    <property type="entry name" value="ALIPHATIC SULFONATES IMPORT ATP-BINDING PROTEIN SSUB 2"/>
    <property type="match status" value="1"/>
</dbReference>
<dbReference type="GO" id="GO:0016887">
    <property type="term" value="F:ATP hydrolysis activity"/>
    <property type="evidence" value="ECO:0007669"/>
    <property type="project" value="InterPro"/>
</dbReference>
<comment type="similarity">
    <text evidence="1">Belongs to the ABC transporter superfamily.</text>
</comment>
<evidence type="ECO:0000313" key="7">
    <source>
        <dbReference type="EMBL" id="MBP0494574.1"/>
    </source>
</evidence>
<organism evidence="7 8">
    <name type="scientific">Roseomonas indoligenes</name>
    <dbReference type="NCBI Taxonomy" id="2820811"/>
    <lineage>
        <taxon>Bacteria</taxon>
        <taxon>Pseudomonadati</taxon>
        <taxon>Pseudomonadota</taxon>
        <taxon>Alphaproteobacteria</taxon>
        <taxon>Acetobacterales</taxon>
        <taxon>Roseomonadaceae</taxon>
        <taxon>Roseomonas</taxon>
    </lineage>
</organism>